<keyword evidence="10" id="KW-1185">Reference proteome</keyword>
<dbReference type="FunFam" id="3.30.300.30:FF:000004">
    <property type="entry name" value="Acetyl-coenzyme A synthetase"/>
    <property type="match status" value="1"/>
</dbReference>
<dbReference type="GO" id="GO:0005524">
    <property type="term" value="F:ATP binding"/>
    <property type="evidence" value="ECO:0007669"/>
    <property type="project" value="UniProtKB-UniRule"/>
</dbReference>
<dbReference type="NCBIfam" id="NF001208">
    <property type="entry name" value="PRK00174.1"/>
    <property type="match status" value="1"/>
</dbReference>
<dbReference type="GO" id="GO:0016208">
    <property type="term" value="F:AMP binding"/>
    <property type="evidence" value="ECO:0007669"/>
    <property type="project" value="InterPro"/>
</dbReference>
<dbReference type="EMBL" id="MBFR01000098">
    <property type="protein sequence ID" value="PVU94247.1"/>
    <property type="molecule type" value="Genomic_DNA"/>
</dbReference>
<dbReference type="GO" id="GO:0005829">
    <property type="term" value="C:cytosol"/>
    <property type="evidence" value="ECO:0007669"/>
    <property type="project" value="TreeGrafter"/>
</dbReference>
<comment type="catalytic activity">
    <reaction evidence="5">
        <text>acetate + ATP + CoA = acetyl-CoA + AMP + diphosphate</text>
        <dbReference type="Rhea" id="RHEA:23176"/>
        <dbReference type="ChEBI" id="CHEBI:30089"/>
        <dbReference type="ChEBI" id="CHEBI:30616"/>
        <dbReference type="ChEBI" id="CHEBI:33019"/>
        <dbReference type="ChEBI" id="CHEBI:57287"/>
        <dbReference type="ChEBI" id="CHEBI:57288"/>
        <dbReference type="ChEBI" id="CHEBI:456215"/>
        <dbReference type="EC" id="6.2.1.1"/>
    </reaction>
</comment>
<dbReference type="InterPro" id="IPR045851">
    <property type="entry name" value="AMP-bd_C_sf"/>
</dbReference>
<accession>A0A2T9YPJ4</accession>
<dbReference type="Proteomes" id="UP000245383">
    <property type="component" value="Unassembled WGS sequence"/>
</dbReference>
<sequence length="762" mass="84010">MTVEESQLNPIHALYEPYPLTSRYPKDRTPWISSFEQYKAMHDQSINEPDVFWRLRASELVEFDTPFHTVCSGSLGEGNVKWFEGGKLNISYNCVDRWAEKTPDAVAIIYEADQPGGAKSVTYKELLDQVSRVAGVFKSFGLEKGDTVAIYMPMVPEAAITMLACTRLGLVHNVVFAGFSAHSLAERIRDSNAKAVVTSDQGLRGGKIIHNKKIVDEALLTCSSVTKVLVFERTGAEVPMQQGRDVSWSKALSEQNEFVPPVFVDSEDPMFILYTSGSTGKPKGLLHTTAGYLVGVAMTTKYTFDLGKDDVFCCSADIGWITGHSYGVYGPLSLGVTTVIFESVPNYPDASRFWKTVDEHKITQFYTAPTAIRSLRRLGDDFVNCTDLSSLRLIASVGEPINPEAWVWYKSVVGKDLCPVVDTYWQTENGSHLITPLPFATTTKPGSATFPMFGIEPAILDPNTGEELTGPNVKGVLCIKKPWPSIARSILGDHDRYLTTYMHAYKGVYFTGDAARRDEDGYYWISGRVDDVINVSGHRMSTAEIESAIIQNESVAESAVVGIEDEITGQSICAFVTLQAGLKESDQIKKSIIATVRTEIGPIATPKNLILVNELPKTRSGKIIRRILRKVASGEADQLGDLSTMSDPSLLAPLVEKCCRWVPLIPTKRTRLEYSTVAKTGYIDPATKNDYKFNFPAKNNQNNQKNSAAAGVPLIPTKRTRLEYSTVAKTGLIDPASKNDSNFNFPAKNIQNNQNNHSLSLL</sequence>
<dbReference type="InterPro" id="IPR020845">
    <property type="entry name" value="AMP-binding_CS"/>
</dbReference>
<protein>
    <recommendedName>
        <fullName evidence="5">Acetyl-coenzyme A synthetase</fullName>
        <ecNumber evidence="5">6.2.1.1</ecNumber>
    </recommendedName>
</protein>
<dbReference type="PANTHER" id="PTHR24095">
    <property type="entry name" value="ACETYL-COENZYME A SYNTHETASE"/>
    <property type="match status" value="1"/>
</dbReference>
<keyword evidence="2 5" id="KW-0436">Ligase</keyword>
<dbReference type="InterPro" id="IPR032387">
    <property type="entry name" value="ACAS_N"/>
</dbReference>
<dbReference type="GO" id="GO:0019427">
    <property type="term" value="P:acetyl-CoA biosynthetic process from acetate"/>
    <property type="evidence" value="ECO:0007669"/>
    <property type="project" value="InterPro"/>
</dbReference>
<evidence type="ECO:0000256" key="3">
    <source>
        <dbReference type="ARBA" id="ARBA00022741"/>
    </source>
</evidence>
<feature type="domain" description="Acetyl-coenzyme A synthetase N-terminal" evidence="8">
    <location>
        <begin position="38"/>
        <end position="94"/>
    </location>
</feature>
<comment type="caution">
    <text evidence="9">The sequence shown here is derived from an EMBL/GenBank/DDBJ whole genome shotgun (WGS) entry which is preliminary data.</text>
</comment>
<dbReference type="CDD" id="cd05966">
    <property type="entry name" value="ACS"/>
    <property type="match status" value="1"/>
</dbReference>
<evidence type="ECO:0000256" key="1">
    <source>
        <dbReference type="ARBA" id="ARBA00006432"/>
    </source>
</evidence>
<feature type="domain" description="AMP-binding enzyme C-terminal" evidence="7">
    <location>
        <begin position="544"/>
        <end position="622"/>
    </location>
</feature>
<name>A0A2T9YPJ4_9FUNG</name>
<reference evidence="9 10" key="1">
    <citation type="journal article" date="2018" name="MBio">
        <title>Comparative Genomics Reveals the Core Gene Toolbox for the Fungus-Insect Symbiosis.</title>
        <authorList>
            <person name="Wang Y."/>
            <person name="Stata M."/>
            <person name="Wang W."/>
            <person name="Stajich J.E."/>
            <person name="White M.M."/>
            <person name="Moncalvo J.M."/>
        </authorList>
    </citation>
    <scope>NUCLEOTIDE SEQUENCE [LARGE SCALE GENOMIC DNA]</scope>
    <source>
        <strain evidence="9 10">SWE-8-4</strain>
    </source>
</reference>
<dbReference type="InterPro" id="IPR025110">
    <property type="entry name" value="AMP-bd_C"/>
</dbReference>
<evidence type="ECO:0000256" key="4">
    <source>
        <dbReference type="ARBA" id="ARBA00022840"/>
    </source>
</evidence>
<dbReference type="InterPro" id="IPR042099">
    <property type="entry name" value="ANL_N_sf"/>
</dbReference>
<dbReference type="Pfam" id="PF13193">
    <property type="entry name" value="AMP-binding_C"/>
    <property type="match status" value="1"/>
</dbReference>
<evidence type="ECO:0000313" key="10">
    <source>
        <dbReference type="Proteomes" id="UP000245383"/>
    </source>
</evidence>
<dbReference type="Pfam" id="PF00501">
    <property type="entry name" value="AMP-binding"/>
    <property type="match status" value="1"/>
</dbReference>
<dbReference type="PANTHER" id="PTHR24095:SF14">
    <property type="entry name" value="ACETYL-COENZYME A SYNTHETASE 1"/>
    <property type="match status" value="1"/>
</dbReference>
<keyword evidence="4 5" id="KW-0067">ATP-binding</keyword>
<dbReference type="SUPFAM" id="SSF56801">
    <property type="entry name" value="Acetyl-CoA synthetase-like"/>
    <property type="match status" value="1"/>
</dbReference>
<organism evidence="9 10">
    <name type="scientific">Smittium simulii</name>
    <dbReference type="NCBI Taxonomy" id="133385"/>
    <lineage>
        <taxon>Eukaryota</taxon>
        <taxon>Fungi</taxon>
        <taxon>Fungi incertae sedis</taxon>
        <taxon>Zoopagomycota</taxon>
        <taxon>Kickxellomycotina</taxon>
        <taxon>Harpellomycetes</taxon>
        <taxon>Harpellales</taxon>
        <taxon>Legeriomycetaceae</taxon>
        <taxon>Smittium</taxon>
    </lineage>
</organism>
<evidence type="ECO:0000256" key="2">
    <source>
        <dbReference type="ARBA" id="ARBA00022598"/>
    </source>
</evidence>
<evidence type="ECO:0000256" key="5">
    <source>
        <dbReference type="RuleBase" id="RU361147"/>
    </source>
</evidence>
<comment type="similarity">
    <text evidence="1 5">Belongs to the ATP-dependent AMP-binding enzyme family.</text>
</comment>
<dbReference type="PROSITE" id="PS00455">
    <property type="entry name" value="AMP_BINDING"/>
    <property type="match status" value="1"/>
</dbReference>
<feature type="domain" description="AMP-dependent synthetase/ligase" evidence="6">
    <location>
        <begin position="96"/>
        <end position="483"/>
    </location>
</feature>
<evidence type="ECO:0000313" key="9">
    <source>
        <dbReference type="EMBL" id="PVU94247.1"/>
    </source>
</evidence>
<dbReference type="Gene3D" id="3.40.50.12780">
    <property type="entry name" value="N-terminal domain of ligase-like"/>
    <property type="match status" value="1"/>
</dbReference>
<dbReference type="AlphaFoldDB" id="A0A2T9YPJ4"/>
<dbReference type="STRING" id="133385.A0A2T9YPJ4"/>
<dbReference type="Pfam" id="PF16177">
    <property type="entry name" value="ACAS_N"/>
    <property type="match status" value="1"/>
</dbReference>
<dbReference type="InterPro" id="IPR000873">
    <property type="entry name" value="AMP-dep_synth/lig_dom"/>
</dbReference>
<evidence type="ECO:0000259" key="7">
    <source>
        <dbReference type="Pfam" id="PF13193"/>
    </source>
</evidence>
<evidence type="ECO:0000259" key="6">
    <source>
        <dbReference type="Pfam" id="PF00501"/>
    </source>
</evidence>
<keyword evidence="3 5" id="KW-0547">Nucleotide-binding</keyword>
<dbReference type="GO" id="GO:0003987">
    <property type="term" value="F:acetate-CoA ligase activity"/>
    <property type="evidence" value="ECO:0007669"/>
    <property type="project" value="UniProtKB-UniRule"/>
</dbReference>
<dbReference type="FunFam" id="3.40.50.12780:FF:000001">
    <property type="entry name" value="Acetyl-coenzyme A synthetase"/>
    <property type="match status" value="1"/>
</dbReference>
<dbReference type="NCBIfam" id="TIGR02188">
    <property type="entry name" value="Ac_CoA_lig_AcsA"/>
    <property type="match status" value="1"/>
</dbReference>
<dbReference type="InterPro" id="IPR011904">
    <property type="entry name" value="Ac_CoA_lig"/>
</dbReference>
<evidence type="ECO:0000259" key="8">
    <source>
        <dbReference type="Pfam" id="PF16177"/>
    </source>
</evidence>
<dbReference type="EC" id="6.2.1.1" evidence="5"/>
<dbReference type="Gene3D" id="3.30.300.30">
    <property type="match status" value="1"/>
</dbReference>
<dbReference type="OrthoDB" id="1706066at2759"/>
<gene>
    <name evidence="9" type="ORF">BB561_002697</name>
</gene>
<proteinExistence type="inferred from homology"/>